<keyword evidence="2" id="KW-0472">Membrane</keyword>
<feature type="transmembrane region" description="Helical" evidence="2">
    <location>
        <begin position="49"/>
        <end position="69"/>
    </location>
</feature>
<protein>
    <submittedName>
        <fullName evidence="3">Uncharacterized protein</fullName>
    </submittedName>
</protein>
<feature type="region of interest" description="Disordered" evidence="1">
    <location>
        <begin position="1"/>
        <end position="25"/>
    </location>
</feature>
<keyword evidence="4" id="KW-1185">Reference proteome</keyword>
<keyword evidence="2" id="KW-1133">Transmembrane helix</keyword>
<organism evidence="3 4">
    <name type="scientific">Salinibacillus kushneri</name>
    <dbReference type="NCBI Taxonomy" id="237682"/>
    <lineage>
        <taxon>Bacteria</taxon>
        <taxon>Bacillati</taxon>
        <taxon>Bacillota</taxon>
        <taxon>Bacilli</taxon>
        <taxon>Bacillales</taxon>
        <taxon>Bacillaceae</taxon>
        <taxon>Salinibacillus</taxon>
    </lineage>
</organism>
<feature type="transmembrane region" description="Helical" evidence="2">
    <location>
        <begin position="109"/>
        <end position="132"/>
    </location>
</feature>
<feature type="transmembrane region" description="Helical" evidence="2">
    <location>
        <begin position="138"/>
        <end position="160"/>
    </location>
</feature>
<proteinExistence type="predicted"/>
<reference evidence="4" key="1">
    <citation type="submission" date="2016-10" db="EMBL/GenBank/DDBJ databases">
        <authorList>
            <person name="Varghese N."/>
            <person name="Submissions S."/>
        </authorList>
    </citation>
    <scope>NUCLEOTIDE SEQUENCE [LARGE SCALE GENOMIC DNA]</scope>
    <source>
        <strain evidence="4">CGMCC 1.3566</strain>
    </source>
</reference>
<accession>A0A1I0AJM9</accession>
<keyword evidence="2" id="KW-0812">Transmembrane</keyword>
<evidence type="ECO:0000256" key="2">
    <source>
        <dbReference type="SAM" id="Phobius"/>
    </source>
</evidence>
<feature type="transmembrane region" description="Helical" evidence="2">
    <location>
        <begin position="75"/>
        <end position="97"/>
    </location>
</feature>
<dbReference type="EMBL" id="FOHJ01000002">
    <property type="protein sequence ID" value="SES94436.1"/>
    <property type="molecule type" value="Genomic_DNA"/>
</dbReference>
<dbReference type="AlphaFoldDB" id="A0A1I0AJM9"/>
<evidence type="ECO:0000256" key="1">
    <source>
        <dbReference type="SAM" id="MobiDB-lite"/>
    </source>
</evidence>
<gene>
    <name evidence="3" type="ORF">SAMN05421676_102174</name>
</gene>
<dbReference type="Proteomes" id="UP000199095">
    <property type="component" value="Unassembled WGS sequence"/>
</dbReference>
<sequence>MGVISTPVRSISAGGPGASSASAQGPVYRSCHRSIVHFSSNQLGRKPSISFNIAVIKMPYLTFFAYLLFRRGDVMGYVYTGLIMAIFVIFLVTIILATIPENRKSRIRFGWISTIAGILLFFPSVILFGGFFGIGGAFLGAAVGCCLMLVGPVIWIVGLLTKKDKNPEDDASLIGSYKKKKAEN</sequence>
<evidence type="ECO:0000313" key="4">
    <source>
        <dbReference type="Proteomes" id="UP000199095"/>
    </source>
</evidence>
<evidence type="ECO:0000313" key="3">
    <source>
        <dbReference type="EMBL" id="SES94436.1"/>
    </source>
</evidence>
<name>A0A1I0AJM9_9BACI</name>